<dbReference type="Gene3D" id="2.70.70.10">
    <property type="entry name" value="Glucose Permease (Domain IIA)"/>
    <property type="match status" value="1"/>
</dbReference>
<dbReference type="SUPFAM" id="SSF51261">
    <property type="entry name" value="Duplicated hybrid motif"/>
    <property type="match status" value="1"/>
</dbReference>
<evidence type="ECO:0000313" key="3">
    <source>
        <dbReference type="Proteomes" id="UP001225378"/>
    </source>
</evidence>
<dbReference type="RefSeq" id="WP_305909565.1">
    <property type="nucleotide sequence ID" value="NZ_CP157743.1"/>
</dbReference>
<dbReference type="CDD" id="cd12797">
    <property type="entry name" value="M23_peptidase"/>
    <property type="match status" value="1"/>
</dbReference>
<dbReference type="KEGG" id="mech:Q9L42_004785"/>
<protein>
    <submittedName>
        <fullName evidence="2">M23 family metallopeptidase</fullName>
        <ecNumber evidence="2">3.4.-.-</ecNumber>
    </submittedName>
</protein>
<dbReference type="GO" id="GO:0004222">
    <property type="term" value="F:metalloendopeptidase activity"/>
    <property type="evidence" value="ECO:0007669"/>
    <property type="project" value="TreeGrafter"/>
</dbReference>
<dbReference type="Pfam" id="PF01551">
    <property type="entry name" value="Peptidase_M23"/>
    <property type="match status" value="1"/>
</dbReference>
<keyword evidence="3" id="KW-1185">Reference proteome</keyword>
<dbReference type="EC" id="3.4.-.-" evidence="2"/>
<reference evidence="2 3" key="1">
    <citation type="journal article" date="2024" name="Microbiology">
        <title>Methylomarinum rosea sp. nov., a novel halophilic methanotrophic bacterium from the hypersaline Lake Elton.</title>
        <authorList>
            <person name="Suleimanov R.Z."/>
            <person name="Oshkin I.Y."/>
            <person name="Danilova O.V."/>
            <person name="Suzina N.E."/>
            <person name="Dedysh S.N."/>
        </authorList>
    </citation>
    <scope>NUCLEOTIDE SEQUENCE [LARGE SCALE GENOMIC DNA]</scope>
    <source>
        <strain evidence="2 3">Ch1-1</strain>
    </source>
</reference>
<sequence>MAIARKHINPARLIVLLLLSFTTTTSAKKLYKYQDAEGLWHYSDKKPAEGQSFESRQLKAEPKRHVWLEKTGEAHRPAFFIRNTYHGPVEVEVKFIDQQNAVADPPLPRRFVVESGRSATLFRVAGANRKQSWQFQLAYRYTIGSPFAEQQVDAVYLPPVAAGSRFLITQAFDGPYSHQDGQNRYAVDIAMPKDTPVHAARAGVVMDVEDDYFNSGAEQAFKSRANSIRILHEDGSMAVYAHLALEKAQVYPGMAVEAGQLIGYSGNTGFTTGPHLHFAIQVNKGMSLSSVPFAFIDEHGGRLRPQAGMWLRGLGSRISR</sequence>
<organism evidence="2 3">
    <name type="scientific">Methylomarinum roseum</name>
    <dbReference type="NCBI Taxonomy" id="3067653"/>
    <lineage>
        <taxon>Bacteria</taxon>
        <taxon>Pseudomonadati</taxon>
        <taxon>Pseudomonadota</taxon>
        <taxon>Gammaproteobacteria</taxon>
        <taxon>Methylococcales</taxon>
        <taxon>Methylococcaceae</taxon>
        <taxon>Methylomarinum</taxon>
    </lineage>
</organism>
<dbReference type="InterPro" id="IPR011055">
    <property type="entry name" value="Dup_hybrid_motif"/>
</dbReference>
<feature type="domain" description="M23ase beta-sheet core" evidence="1">
    <location>
        <begin position="184"/>
        <end position="284"/>
    </location>
</feature>
<dbReference type="PANTHER" id="PTHR21666">
    <property type="entry name" value="PEPTIDASE-RELATED"/>
    <property type="match status" value="1"/>
</dbReference>
<evidence type="ECO:0000259" key="1">
    <source>
        <dbReference type="Pfam" id="PF01551"/>
    </source>
</evidence>
<proteinExistence type="predicted"/>
<dbReference type="AlphaFoldDB" id="A0AAU7NWL1"/>
<dbReference type="InterPro" id="IPR016047">
    <property type="entry name" value="M23ase_b-sheet_dom"/>
</dbReference>
<dbReference type="InterPro" id="IPR050570">
    <property type="entry name" value="Cell_wall_metabolism_enzyme"/>
</dbReference>
<gene>
    <name evidence="2" type="ORF">Q9L42_004785</name>
</gene>
<accession>A0AAU7NWL1</accession>
<name>A0AAU7NWL1_9GAMM</name>
<dbReference type="PANTHER" id="PTHR21666:SF294">
    <property type="entry name" value="PEPTIDASE M23"/>
    <property type="match status" value="1"/>
</dbReference>
<keyword evidence="2" id="KW-0378">Hydrolase</keyword>
<dbReference type="Proteomes" id="UP001225378">
    <property type="component" value="Chromosome"/>
</dbReference>
<dbReference type="EMBL" id="CP157743">
    <property type="protein sequence ID" value="XBS21445.1"/>
    <property type="molecule type" value="Genomic_DNA"/>
</dbReference>
<evidence type="ECO:0000313" key="2">
    <source>
        <dbReference type="EMBL" id="XBS21445.1"/>
    </source>
</evidence>